<evidence type="ECO:0000313" key="16">
    <source>
        <dbReference type="EMBL" id="GGA96019.1"/>
    </source>
</evidence>
<dbReference type="PROSITE" id="PS00180">
    <property type="entry name" value="GLNA_1"/>
    <property type="match status" value="1"/>
</dbReference>
<sequence>MQMAPAKLEYIWLDGYQPIQSLRSKTKIERNFSGKLEDCPMWCFDGSSTEQAPGGSSDCLLKPVFLAKDPQRRDGYLVMCEVLSPDGTAHPSNGRALIEDDDNDFWFGFEQEYFLWNPETEKPIGFPEGGFPKPQGPYYCSVGANNAFGRAMVEEHLDACLDAGLNIEGINAEVATGQWEFQVFAKGAKEAGDQVWVARYLLERIGEKYGIAINWHCKPLGNLDWNGSGMHANFSNSLLRTCGSSEIYVKVCEAFRPVVQEHIEVYGPDNHLRLTGKHETAAIHEFKFGVSDRGASIRIPIGTVERGWKGWLEDRRPNSAADPYKVAARIVKTVKSAEAQLEKLAEANVA</sequence>
<dbReference type="GO" id="GO:0005524">
    <property type="term" value="F:ATP binding"/>
    <property type="evidence" value="ECO:0007669"/>
    <property type="project" value="UniProtKB-KW"/>
</dbReference>
<dbReference type="InterPro" id="IPR036651">
    <property type="entry name" value="Gln_synt_N_sf"/>
</dbReference>
<keyword evidence="5" id="KW-0963">Cytoplasm</keyword>
<dbReference type="PROSITE" id="PS51987">
    <property type="entry name" value="GS_CATALYTIC"/>
    <property type="match status" value="1"/>
</dbReference>
<dbReference type="Proteomes" id="UP000607559">
    <property type="component" value="Unassembled WGS sequence"/>
</dbReference>
<dbReference type="InterPro" id="IPR050292">
    <property type="entry name" value="Glutamine_Synthetase"/>
</dbReference>
<dbReference type="GO" id="GO:0005737">
    <property type="term" value="C:cytoplasm"/>
    <property type="evidence" value="ECO:0007669"/>
    <property type="project" value="UniProtKB-SubCell"/>
</dbReference>
<dbReference type="AlphaFoldDB" id="A0A8J2XT47"/>
<comment type="subcellular location">
    <subcellularLocation>
        <location evidence="2">Cytoplasm</location>
    </subcellularLocation>
</comment>
<dbReference type="InterPro" id="IPR027302">
    <property type="entry name" value="Gln_synth_N_conserv_site"/>
</dbReference>
<protein>
    <recommendedName>
        <fullName evidence="4 13">Glutamine synthetase</fullName>
        <ecNumber evidence="4 13">6.3.1.2</ecNumber>
    </recommendedName>
</protein>
<feature type="domain" description="GS catalytic" evidence="15">
    <location>
        <begin position="85"/>
        <end position="350"/>
    </location>
</feature>
<dbReference type="InterPro" id="IPR008147">
    <property type="entry name" value="Gln_synt_N"/>
</dbReference>
<dbReference type="PROSITE" id="PS00181">
    <property type="entry name" value="GLNA_ATP"/>
    <property type="match status" value="1"/>
</dbReference>
<evidence type="ECO:0000256" key="9">
    <source>
        <dbReference type="ARBA" id="ARBA00038740"/>
    </source>
</evidence>
<dbReference type="SUPFAM" id="SSF55931">
    <property type="entry name" value="Glutamine synthetase/guanido kinase"/>
    <property type="match status" value="1"/>
</dbReference>
<keyword evidence="7 13" id="KW-0547">Nucleotide-binding</keyword>
<dbReference type="PANTHER" id="PTHR20852">
    <property type="entry name" value="GLUTAMINE SYNTHETASE"/>
    <property type="match status" value="1"/>
</dbReference>
<evidence type="ECO:0000259" key="14">
    <source>
        <dbReference type="PROSITE" id="PS51986"/>
    </source>
</evidence>
<dbReference type="GO" id="GO:0006542">
    <property type="term" value="P:glutamine biosynthetic process"/>
    <property type="evidence" value="ECO:0007669"/>
    <property type="project" value="InterPro"/>
</dbReference>
<gene>
    <name evidence="16" type="primary">glnII</name>
    <name evidence="16" type="ORF">GCM10011511_19120</name>
</gene>
<dbReference type="Pfam" id="PF03951">
    <property type="entry name" value="Gln-synt_N"/>
    <property type="match status" value="1"/>
</dbReference>
<dbReference type="GO" id="GO:0004356">
    <property type="term" value="F:glutamine synthetase activity"/>
    <property type="evidence" value="ECO:0007669"/>
    <property type="project" value="UniProtKB-EC"/>
</dbReference>
<comment type="subunit">
    <text evidence="9">Homooctamer and homotetramer.</text>
</comment>
<evidence type="ECO:0000256" key="3">
    <source>
        <dbReference type="ARBA" id="ARBA00009897"/>
    </source>
</evidence>
<evidence type="ECO:0000313" key="17">
    <source>
        <dbReference type="Proteomes" id="UP000607559"/>
    </source>
</evidence>
<dbReference type="InterPro" id="IPR008146">
    <property type="entry name" value="Gln_synth_cat_dom"/>
</dbReference>
<dbReference type="PANTHER" id="PTHR20852:SF57">
    <property type="entry name" value="GLUTAMINE SYNTHETASE 2 CYTOPLASMIC"/>
    <property type="match status" value="1"/>
</dbReference>
<evidence type="ECO:0000256" key="5">
    <source>
        <dbReference type="ARBA" id="ARBA00022490"/>
    </source>
</evidence>
<dbReference type="InterPro" id="IPR027303">
    <property type="entry name" value="Gln_synth_gly_rich_site"/>
</dbReference>
<feature type="domain" description="GS beta-grasp" evidence="14">
    <location>
        <begin position="6"/>
        <end position="87"/>
    </location>
</feature>
<comment type="similarity">
    <text evidence="3 11 12">Belongs to the glutamine synthetase family.</text>
</comment>
<evidence type="ECO:0000256" key="6">
    <source>
        <dbReference type="ARBA" id="ARBA00022598"/>
    </source>
</evidence>
<dbReference type="Gene3D" id="3.30.590.10">
    <property type="entry name" value="Glutamine synthetase/guanido kinase, catalytic domain"/>
    <property type="match status" value="1"/>
</dbReference>
<comment type="function">
    <text evidence="1">Catalyzes the ATP-dependent biosynthesis of glutamine from glutamate and ammonia.</text>
</comment>
<evidence type="ECO:0000256" key="4">
    <source>
        <dbReference type="ARBA" id="ARBA00012937"/>
    </source>
</evidence>
<accession>A0A8J2XT47</accession>
<dbReference type="PROSITE" id="PS51986">
    <property type="entry name" value="GS_BETA_GRASP"/>
    <property type="match status" value="1"/>
</dbReference>
<dbReference type="SUPFAM" id="SSF54368">
    <property type="entry name" value="Glutamine synthetase, N-terminal domain"/>
    <property type="match status" value="1"/>
</dbReference>
<evidence type="ECO:0000256" key="13">
    <source>
        <dbReference type="RuleBase" id="RU004356"/>
    </source>
</evidence>
<reference evidence="16" key="1">
    <citation type="journal article" date="2014" name="Int. J. Syst. Evol. Microbiol.">
        <title>Complete genome sequence of Corynebacterium casei LMG S-19264T (=DSM 44701T), isolated from a smear-ripened cheese.</title>
        <authorList>
            <consortium name="US DOE Joint Genome Institute (JGI-PGF)"/>
            <person name="Walter F."/>
            <person name="Albersmeier A."/>
            <person name="Kalinowski J."/>
            <person name="Ruckert C."/>
        </authorList>
    </citation>
    <scope>NUCLEOTIDE SEQUENCE</scope>
    <source>
        <strain evidence="16">CGMCC 1.15448</strain>
    </source>
</reference>
<evidence type="ECO:0000256" key="10">
    <source>
        <dbReference type="ARBA" id="ARBA00049436"/>
    </source>
</evidence>
<dbReference type="SMART" id="SM01230">
    <property type="entry name" value="Gln-synt_C"/>
    <property type="match status" value="1"/>
</dbReference>
<evidence type="ECO:0000256" key="12">
    <source>
        <dbReference type="RuleBase" id="RU000384"/>
    </source>
</evidence>
<proteinExistence type="inferred from homology"/>
<evidence type="ECO:0000256" key="8">
    <source>
        <dbReference type="ARBA" id="ARBA00022840"/>
    </source>
</evidence>
<evidence type="ECO:0000256" key="7">
    <source>
        <dbReference type="ARBA" id="ARBA00022741"/>
    </source>
</evidence>
<evidence type="ECO:0000256" key="11">
    <source>
        <dbReference type="PROSITE-ProRule" id="PRU01330"/>
    </source>
</evidence>
<keyword evidence="17" id="KW-1185">Reference proteome</keyword>
<dbReference type="InterPro" id="IPR014746">
    <property type="entry name" value="Gln_synth/guanido_kin_cat_dom"/>
</dbReference>
<dbReference type="Gene3D" id="3.10.20.70">
    <property type="entry name" value="Glutamine synthetase, N-terminal domain"/>
    <property type="match status" value="1"/>
</dbReference>
<comment type="caution">
    <text evidence="16">The sequence shown here is derived from an EMBL/GenBank/DDBJ whole genome shotgun (WGS) entry which is preliminary data.</text>
</comment>
<dbReference type="EMBL" id="BMJC01000002">
    <property type="protein sequence ID" value="GGA96019.1"/>
    <property type="molecule type" value="Genomic_DNA"/>
</dbReference>
<name>A0A8J2XT47_9BACT</name>
<evidence type="ECO:0000256" key="1">
    <source>
        <dbReference type="ARBA" id="ARBA00003117"/>
    </source>
</evidence>
<keyword evidence="6 13" id="KW-0436">Ligase</keyword>
<dbReference type="Pfam" id="PF00120">
    <property type="entry name" value="Gln-synt_C"/>
    <property type="match status" value="1"/>
</dbReference>
<dbReference type="EC" id="6.3.1.2" evidence="4 13"/>
<comment type="catalytic activity">
    <reaction evidence="10 13">
        <text>L-glutamate + NH4(+) + ATP = L-glutamine + ADP + phosphate + H(+)</text>
        <dbReference type="Rhea" id="RHEA:16169"/>
        <dbReference type="ChEBI" id="CHEBI:15378"/>
        <dbReference type="ChEBI" id="CHEBI:28938"/>
        <dbReference type="ChEBI" id="CHEBI:29985"/>
        <dbReference type="ChEBI" id="CHEBI:30616"/>
        <dbReference type="ChEBI" id="CHEBI:43474"/>
        <dbReference type="ChEBI" id="CHEBI:58359"/>
        <dbReference type="ChEBI" id="CHEBI:456216"/>
        <dbReference type="EC" id="6.3.1.2"/>
    </reaction>
</comment>
<dbReference type="FunFam" id="3.30.590.10:FF:000011">
    <property type="entry name" value="Glutamine synthetase"/>
    <property type="match status" value="1"/>
</dbReference>
<evidence type="ECO:0000259" key="15">
    <source>
        <dbReference type="PROSITE" id="PS51987"/>
    </source>
</evidence>
<reference evidence="16" key="2">
    <citation type="submission" date="2020-09" db="EMBL/GenBank/DDBJ databases">
        <authorList>
            <person name="Sun Q."/>
            <person name="Zhou Y."/>
        </authorList>
    </citation>
    <scope>NUCLEOTIDE SEQUENCE</scope>
    <source>
        <strain evidence="16">CGMCC 1.15448</strain>
    </source>
</reference>
<evidence type="ECO:0000256" key="2">
    <source>
        <dbReference type="ARBA" id="ARBA00004496"/>
    </source>
</evidence>
<organism evidence="16 17">
    <name type="scientific">Puia dinghuensis</name>
    <dbReference type="NCBI Taxonomy" id="1792502"/>
    <lineage>
        <taxon>Bacteria</taxon>
        <taxon>Pseudomonadati</taxon>
        <taxon>Bacteroidota</taxon>
        <taxon>Chitinophagia</taxon>
        <taxon>Chitinophagales</taxon>
        <taxon>Chitinophagaceae</taxon>
        <taxon>Puia</taxon>
    </lineage>
</organism>
<keyword evidence="8 13" id="KW-0067">ATP-binding</keyword>